<dbReference type="Proteomes" id="UP000221837">
    <property type="component" value="Genome"/>
</dbReference>
<organism evidence="1 2">
    <name type="scientific">Serratia phage BF</name>
    <dbReference type="NCBI Taxonomy" id="1962671"/>
    <lineage>
        <taxon>Viruses</taxon>
        <taxon>Duplodnaviria</taxon>
        <taxon>Heunggongvirae</taxon>
        <taxon>Uroviricota</taxon>
        <taxon>Caudoviricetes</taxon>
        <taxon>Eneladusvirus</taxon>
        <taxon>Eneladusvirus BF</taxon>
    </lineage>
</organism>
<keyword evidence="2" id="KW-1185">Reference proteome</keyword>
<gene>
    <name evidence="1" type="ORF">BF_0415</name>
</gene>
<accession>A0A1S6UB30</accession>
<dbReference type="EMBL" id="KY630187">
    <property type="protein sequence ID" value="AQW88940.1"/>
    <property type="molecule type" value="Genomic_DNA"/>
</dbReference>
<name>A0A1S6UB30_9CAUD</name>
<evidence type="ECO:0000313" key="2">
    <source>
        <dbReference type="Proteomes" id="UP000221837"/>
    </source>
</evidence>
<reference evidence="1" key="1">
    <citation type="submission" date="2017-02" db="EMBL/GenBank/DDBJ databases">
        <title>Genome sequence of Serratia marcescens phage BF.</title>
        <authorList>
            <person name="Casey E."/>
            <person name="Fitzgerald B."/>
            <person name="Mahony J."/>
            <person name="Lugli G."/>
            <person name="Ventura M."/>
            <person name="van Sinderen D."/>
        </authorList>
    </citation>
    <scope>NUCLEOTIDE SEQUENCE [LARGE SCALE GENOMIC DNA]</scope>
</reference>
<dbReference type="OrthoDB" id="39550at10239"/>
<evidence type="ECO:0000313" key="1">
    <source>
        <dbReference type="EMBL" id="AQW88940.1"/>
    </source>
</evidence>
<proteinExistence type="predicted"/>
<sequence>MSKCESCNGTGYHYAGDGMVYDCTPCNSTGSQRTVSTETFEKLQEEIQKPSMPTLMLRKLMRRLK</sequence>
<protein>
    <submittedName>
        <fullName evidence="1">Uncharacterized protein</fullName>
    </submittedName>
</protein>